<evidence type="ECO:0000256" key="1">
    <source>
        <dbReference type="SAM" id="SignalP"/>
    </source>
</evidence>
<dbReference type="PANTHER" id="PTHR36302">
    <property type="entry name" value="BLR7088 PROTEIN"/>
    <property type="match status" value="1"/>
</dbReference>
<dbReference type="Gene3D" id="2.60.40.1890">
    <property type="entry name" value="PCu(A)C copper chaperone"/>
    <property type="match status" value="1"/>
</dbReference>
<organism evidence="2 3">
    <name type="scientific">Vibrio algarum</name>
    <dbReference type="NCBI Taxonomy" id="3020714"/>
    <lineage>
        <taxon>Bacteria</taxon>
        <taxon>Pseudomonadati</taxon>
        <taxon>Pseudomonadota</taxon>
        <taxon>Gammaproteobacteria</taxon>
        <taxon>Vibrionales</taxon>
        <taxon>Vibrionaceae</taxon>
        <taxon>Vibrio</taxon>
    </lineage>
</organism>
<dbReference type="InterPro" id="IPR058248">
    <property type="entry name" value="Lxx211020-like"/>
</dbReference>
<evidence type="ECO:0000313" key="3">
    <source>
        <dbReference type="Proteomes" id="UP001210678"/>
    </source>
</evidence>
<keyword evidence="3" id="KW-1185">Reference proteome</keyword>
<protein>
    <submittedName>
        <fullName evidence="2">Copper chaperone PCu(A)C</fullName>
    </submittedName>
</protein>
<dbReference type="Pfam" id="PF04314">
    <property type="entry name" value="PCuAC"/>
    <property type="match status" value="1"/>
</dbReference>
<feature type="signal peptide" evidence="1">
    <location>
        <begin position="1"/>
        <end position="22"/>
    </location>
</feature>
<proteinExistence type="predicted"/>
<dbReference type="InterPro" id="IPR007410">
    <property type="entry name" value="LpqE-like"/>
</dbReference>
<keyword evidence="1" id="KW-0732">Signal</keyword>
<name>A0ABT4YVS9_9VIBR</name>
<evidence type="ECO:0000313" key="2">
    <source>
        <dbReference type="EMBL" id="MDB1125689.1"/>
    </source>
</evidence>
<comment type="caution">
    <text evidence="2">The sequence shown here is derived from an EMBL/GenBank/DDBJ whole genome shotgun (WGS) entry which is preliminary data.</text>
</comment>
<dbReference type="RefSeq" id="WP_272139618.1">
    <property type="nucleotide sequence ID" value="NZ_JAQLOI010000003.1"/>
</dbReference>
<gene>
    <name evidence="2" type="ORF">PGX00_19310</name>
</gene>
<reference evidence="2 3" key="1">
    <citation type="submission" date="2023-01" db="EMBL/GenBank/DDBJ databases">
        <title>Vibrio sp. KJ40-1 sp.nov, isolated from marine algae.</title>
        <authorList>
            <person name="Butt M."/>
            <person name="Kim J.M.J."/>
            <person name="Jeon C.O.C."/>
        </authorList>
    </citation>
    <scope>NUCLEOTIDE SEQUENCE [LARGE SCALE GENOMIC DNA]</scope>
    <source>
        <strain evidence="2 3">KJ40-1</strain>
    </source>
</reference>
<dbReference type="EMBL" id="JAQLOI010000003">
    <property type="protein sequence ID" value="MDB1125689.1"/>
    <property type="molecule type" value="Genomic_DNA"/>
</dbReference>
<feature type="chain" id="PRO_5046389796" evidence="1">
    <location>
        <begin position="23"/>
        <end position="149"/>
    </location>
</feature>
<dbReference type="PANTHER" id="PTHR36302:SF1">
    <property type="entry name" value="COPPER CHAPERONE PCU(A)C"/>
    <property type="match status" value="1"/>
</dbReference>
<dbReference type="Proteomes" id="UP001210678">
    <property type="component" value="Unassembled WGS sequence"/>
</dbReference>
<dbReference type="SUPFAM" id="SSF110087">
    <property type="entry name" value="DR1885-like metal-binding protein"/>
    <property type="match status" value="1"/>
</dbReference>
<sequence>MKQTSVILASTLSLLLSSFAFASDVIIDHPYARATPPNAPTSAVFLVLNNSDNVERSIVSASTPAAGKVELHTHVMDGDVMKMRQVDSISIPAQGQTVLKPGGLHIMLFELQQDFKEGGQIDVTVNFANGESQSFTAKIKKVMKGMMKH</sequence>
<dbReference type="InterPro" id="IPR036182">
    <property type="entry name" value="PCuAC_sf"/>
</dbReference>
<accession>A0ABT4YVS9</accession>